<feature type="domain" description="Apple" evidence="3">
    <location>
        <begin position="900"/>
        <end position="945"/>
    </location>
</feature>
<name>A0A0F4GBA6_9PEZI</name>
<feature type="signal peptide" evidence="2">
    <location>
        <begin position="1"/>
        <end position="20"/>
    </location>
</feature>
<evidence type="ECO:0000313" key="4">
    <source>
        <dbReference type="EMBL" id="KJX94673.1"/>
    </source>
</evidence>
<accession>A0A0F4GBA6</accession>
<evidence type="ECO:0000256" key="2">
    <source>
        <dbReference type="SAM" id="SignalP"/>
    </source>
</evidence>
<dbReference type="AlphaFoldDB" id="A0A0F4GBA6"/>
<feature type="region of interest" description="Disordered" evidence="1">
    <location>
        <begin position="529"/>
        <end position="548"/>
    </location>
</feature>
<dbReference type="OrthoDB" id="10511357at2759"/>
<proteinExistence type="predicted"/>
<gene>
    <name evidence="4" type="ORF">TI39_contig4167g00001</name>
</gene>
<dbReference type="EMBL" id="LAFY01004126">
    <property type="protein sequence ID" value="KJX94673.1"/>
    <property type="molecule type" value="Genomic_DNA"/>
</dbReference>
<feature type="region of interest" description="Disordered" evidence="1">
    <location>
        <begin position="198"/>
        <end position="221"/>
    </location>
</feature>
<evidence type="ECO:0000256" key="1">
    <source>
        <dbReference type="SAM" id="MobiDB-lite"/>
    </source>
</evidence>
<dbReference type="STRING" id="1047168.A0A0F4GBA6"/>
<sequence>MHFLKALVGVTALLSKSAVGANIPSSDVEARSNLEARTYPSSVDQCKKDLKSNRNFEFCSAFPPPRTVLVNKTVIVKKGVKTICTTRTAACTTAKRYGKRDASPEIDSNIGSEALLAKRDAYASPEADAEAYYGKYTQCRRQGIPPKLQKYPCDTIKEACRAYFKPQTQTQTITHTTYQPTRTVHEYKIVTPTWKATTTSSRTTTTTTTTTRQTTTATSRTSTTTSTSFTATCLGDNAGCNTLDTIFSGDPCCQGFSCQPNTKPTKLRRDDNDGRCLRITPSTSSTGVTFTTSTMTATTSTAPSAMPTSCSARVNSPSSLSCGIKGKRGNDRKLLKSFRDSEYLTPDACALACAQRSLCETFYVTDGDPTYIQICSLYQGIPADQQFQADETSYYSARENSQIYLAYAASQIGTGSDPTKAQRYRSNGITLVDRVDQLWSVGDNAARPYIFVEIPRNYPDSGHRTLTCSLNDGLLGCTDTNNNARNVFQYCTNLGNALLLTEASFNTGSCTAYTFAAVDPLEVCNPPRTTTTTSTAAPTTTTSTASSTTASTTVSTGLSCPSNKPFTVSAYNLQNIPDGAPGATGPGQTYHPFGFATGNTATVLQLDSSCNVIAVATGEIMYTLVRDPPSSTPQQVYFGATYAHVNAVCNIVPGTDSGRSFFELQCVFGSNTGKVFAADSAGNLYSSSSDTVAPIRVEVNYRSTMTTTTGTATTDTTTAATSACATQFILQSDDKRFITNRDALYGDEVGLTPDIGSATTYKLDGTKLVDSLARAWTIPRGAVTINAKTADKVKNNLYVTCTVNDGKLDCSPDGIPARNVLQYCPDGFGNKLLIRDQYHATGCTEVRLTAVSRCDAATTPTAAPTCRSSYYSGYFINCGFEYQYTGQPGDTNTNVLGFVHNLPDAQSCAVSCSQMQGCKSFNYYRVASGSFSAQDCQLLSTNNSPTSINGRARLMKLVIQVRT</sequence>
<organism evidence="4 5">
    <name type="scientific">Zymoseptoria brevis</name>
    <dbReference type="NCBI Taxonomy" id="1047168"/>
    <lineage>
        <taxon>Eukaryota</taxon>
        <taxon>Fungi</taxon>
        <taxon>Dikarya</taxon>
        <taxon>Ascomycota</taxon>
        <taxon>Pezizomycotina</taxon>
        <taxon>Dothideomycetes</taxon>
        <taxon>Dothideomycetidae</taxon>
        <taxon>Mycosphaerellales</taxon>
        <taxon>Mycosphaerellaceae</taxon>
        <taxon>Zymoseptoria</taxon>
    </lineage>
</organism>
<evidence type="ECO:0000259" key="3">
    <source>
        <dbReference type="Pfam" id="PF00024"/>
    </source>
</evidence>
<dbReference type="Pfam" id="PF00024">
    <property type="entry name" value="PAN_1"/>
    <property type="match status" value="1"/>
</dbReference>
<comment type="caution">
    <text evidence="4">The sequence shown here is derived from an EMBL/GenBank/DDBJ whole genome shotgun (WGS) entry which is preliminary data.</text>
</comment>
<dbReference type="Proteomes" id="UP000033647">
    <property type="component" value="Unassembled WGS sequence"/>
</dbReference>
<evidence type="ECO:0000313" key="5">
    <source>
        <dbReference type="Proteomes" id="UP000033647"/>
    </source>
</evidence>
<protein>
    <recommendedName>
        <fullName evidence="3">Apple domain-containing protein</fullName>
    </recommendedName>
</protein>
<keyword evidence="5" id="KW-1185">Reference proteome</keyword>
<feature type="chain" id="PRO_5002468648" description="Apple domain-containing protein" evidence="2">
    <location>
        <begin position="21"/>
        <end position="963"/>
    </location>
</feature>
<dbReference type="InterPro" id="IPR003609">
    <property type="entry name" value="Pan_app"/>
</dbReference>
<reference evidence="4 5" key="1">
    <citation type="submission" date="2015-03" db="EMBL/GenBank/DDBJ databases">
        <title>RNA-seq based gene annotation and comparative genomics of four Zymoseptoria species reveal species-specific pathogenicity related genes and transposable element activity.</title>
        <authorList>
            <person name="Grandaubert J."/>
            <person name="Bhattacharyya A."/>
            <person name="Stukenbrock E.H."/>
        </authorList>
    </citation>
    <scope>NUCLEOTIDE SEQUENCE [LARGE SCALE GENOMIC DNA]</scope>
    <source>
        <strain evidence="4 5">Zb18110</strain>
    </source>
</reference>
<keyword evidence="2" id="KW-0732">Signal</keyword>